<evidence type="ECO:0000259" key="8">
    <source>
        <dbReference type="Pfam" id="PF25997"/>
    </source>
</evidence>
<keyword evidence="4 6" id="KW-1133">Transmembrane helix</keyword>
<dbReference type="SUPFAM" id="SSF51230">
    <property type="entry name" value="Single hybrid motif"/>
    <property type="match status" value="1"/>
</dbReference>
<feature type="transmembrane region" description="Helical" evidence="6">
    <location>
        <begin position="17"/>
        <end position="40"/>
    </location>
</feature>
<evidence type="ECO:0008006" key="11">
    <source>
        <dbReference type="Google" id="ProtNLM"/>
    </source>
</evidence>
<dbReference type="Pfam" id="PF25997">
    <property type="entry name" value="BSH_YhbJ"/>
    <property type="match status" value="1"/>
</dbReference>
<dbReference type="GO" id="GO:0016020">
    <property type="term" value="C:membrane"/>
    <property type="evidence" value="ECO:0007669"/>
    <property type="project" value="UniProtKB-SubCell"/>
</dbReference>
<dbReference type="AlphaFoldDB" id="A0A0D1L7Q2"/>
<dbReference type="InterPro" id="IPR011053">
    <property type="entry name" value="Single_hybrid_motif"/>
</dbReference>
<accession>A0A0D1L7Q2</accession>
<dbReference type="PATRIC" id="fig|1423.173.peg.693"/>
<dbReference type="InterPro" id="IPR050739">
    <property type="entry name" value="MFP"/>
</dbReference>
<evidence type="ECO:0000259" key="7">
    <source>
        <dbReference type="Pfam" id="PF25990"/>
    </source>
</evidence>
<proteinExistence type="inferred from homology"/>
<evidence type="ECO:0000313" key="10">
    <source>
        <dbReference type="Proteomes" id="UP000032247"/>
    </source>
</evidence>
<evidence type="ECO:0000313" key="9">
    <source>
        <dbReference type="EMBL" id="KIU11811.1"/>
    </source>
</evidence>
<dbReference type="Pfam" id="PF25990">
    <property type="entry name" value="Beta-barrel_YknX"/>
    <property type="match status" value="1"/>
</dbReference>
<dbReference type="PANTHER" id="PTHR30386">
    <property type="entry name" value="MEMBRANE FUSION SUBUNIT OF EMRAB-TOLC MULTIDRUG EFFLUX PUMP"/>
    <property type="match status" value="1"/>
</dbReference>
<feature type="domain" description="YknX-like beta-barrel" evidence="7">
    <location>
        <begin position="131"/>
        <end position="219"/>
    </location>
</feature>
<dbReference type="InterPro" id="IPR058635">
    <property type="entry name" value="BSH_YhbJ"/>
</dbReference>
<dbReference type="EMBL" id="JXBC01000002">
    <property type="protein sequence ID" value="KIU11811.1"/>
    <property type="molecule type" value="Genomic_DNA"/>
</dbReference>
<feature type="domain" description="YhbJ barrel-sandwich hybrid" evidence="8">
    <location>
        <begin position="56"/>
        <end position="126"/>
    </location>
</feature>
<reference evidence="9 10" key="1">
    <citation type="submission" date="2014-12" db="EMBL/GenBank/DDBJ databases">
        <title>Comparative genome analysis of Bacillus coagulans HM-08, Clostridium butyricum HM-68, Bacillus subtilis HM-66 and Bacillus licheniformis BL-09.</title>
        <authorList>
            <person name="Zhang H."/>
        </authorList>
    </citation>
    <scope>NUCLEOTIDE SEQUENCE [LARGE SCALE GENOMIC DNA]</scope>
    <source>
        <strain evidence="9 10">HM-66</strain>
    </source>
</reference>
<dbReference type="Proteomes" id="UP000032247">
    <property type="component" value="Unassembled WGS sequence"/>
</dbReference>
<sequence length="221" mass="23650">MIEDETKGENKMNRGRLILTNIIGLIVVLAIIAGGAYYYYQSTNYVKTDEAKVAGDMAAITAPAAGKVSDWDLDEGKTVKKGETVAKIKGEQTVDVKSIMDGTIVKNEVKNGQTVQAGTTIAQTIDMDNLYITANIKETDIADIEVGNSVDVVVDGDPDTTFDGTVEEIGYATNSTFDMLPSTNSSGNYTKVTQKIPVKISIKNPSDKVLPGMNASVKISK</sequence>
<gene>
    <name evidence="9" type="ORF">SC09_Contig19orf00053</name>
</gene>
<evidence type="ECO:0000256" key="2">
    <source>
        <dbReference type="ARBA" id="ARBA00009477"/>
    </source>
</evidence>
<organism evidence="9 10">
    <name type="scientific">Bacillus subtilis</name>
    <dbReference type="NCBI Taxonomy" id="1423"/>
    <lineage>
        <taxon>Bacteria</taxon>
        <taxon>Bacillati</taxon>
        <taxon>Bacillota</taxon>
        <taxon>Bacilli</taxon>
        <taxon>Bacillales</taxon>
        <taxon>Bacillaceae</taxon>
        <taxon>Bacillus</taxon>
    </lineage>
</organism>
<evidence type="ECO:0000256" key="1">
    <source>
        <dbReference type="ARBA" id="ARBA00004167"/>
    </source>
</evidence>
<dbReference type="PANTHER" id="PTHR30386:SF26">
    <property type="entry name" value="TRANSPORT PROTEIN COMB"/>
    <property type="match status" value="1"/>
</dbReference>
<evidence type="ECO:0000256" key="3">
    <source>
        <dbReference type="ARBA" id="ARBA00022692"/>
    </source>
</evidence>
<dbReference type="InterPro" id="IPR058636">
    <property type="entry name" value="Beta-barrel_YknX"/>
</dbReference>
<dbReference type="STRING" id="483913.AN935_04710"/>
<comment type="subcellular location">
    <subcellularLocation>
        <location evidence="1">Membrane</location>
        <topology evidence="1">Single-pass membrane protein</topology>
    </subcellularLocation>
</comment>
<dbReference type="Gene3D" id="2.40.30.170">
    <property type="match status" value="1"/>
</dbReference>
<name>A0A0D1L7Q2_BACIU</name>
<comment type="similarity">
    <text evidence="2">Belongs to the membrane fusion protein (MFP) (TC 8.A.1) family.</text>
</comment>
<evidence type="ECO:0000256" key="5">
    <source>
        <dbReference type="ARBA" id="ARBA00023136"/>
    </source>
</evidence>
<evidence type="ECO:0000256" key="6">
    <source>
        <dbReference type="SAM" id="Phobius"/>
    </source>
</evidence>
<dbReference type="GO" id="GO:0055085">
    <property type="term" value="P:transmembrane transport"/>
    <property type="evidence" value="ECO:0007669"/>
    <property type="project" value="InterPro"/>
</dbReference>
<comment type="caution">
    <text evidence="9">The sequence shown here is derived from an EMBL/GenBank/DDBJ whole genome shotgun (WGS) entry which is preliminary data.</text>
</comment>
<protein>
    <recommendedName>
        <fullName evidence="11">HlyD family secretion protein</fullName>
    </recommendedName>
</protein>
<evidence type="ECO:0000256" key="4">
    <source>
        <dbReference type="ARBA" id="ARBA00022989"/>
    </source>
</evidence>
<keyword evidence="5 6" id="KW-0472">Membrane</keyword>
<dbReference type="Gene3D" id="2.40.50.100">
    <property type="match status" value="1"/>
</dbReference>
<keyword evidence="3 6" id="KW-0812">Transmembrane</keyword>